<feature type="compositionally biased region" description="Basic and acidic residues" evidence="1">
    <location>
        <begin position="313"/>
        <end position="325"/>
    </location>
</feature>
<feature type="compositionally biased region" description="Low complexity" evidence="1">
    <location>
        <begin position="471"/>
        <end position="487"/>
    </location>
</feature>
<reference evidence="2 3" key="1">
    <citation type="submission" date="2018-08" db="EMBL/GenBank/DDBJ databases">
        <title>Draft genome of the lignicolous fungus Coniochaeta pulveracea.</title>
        <authorList>
            <person name="Borstlap C.J."/>
            <person name="De Witt R.N."/>
            <person name="Botha A."/>
            <person name="Volschenk H."/>
        </authorList>
    </citation>
    <scope>NUCLEOTIDE SEQUENCE [LARGE SCALE GENOMIC DNA]</scope>
    <source>
        <strain evidence="2 3">CAB683</strain>
    </source>
</reference>
<proteinExistence type="predicted"/>
<feature type="compositionally biased region" description="Polar residues" evidence="1">
    <location>
        <begin position="245"/>
        <end position="258"/>
    </location>
</feature>
<evidence type="ECO:0000256" key="1">
    <source>
        <dbReference type="SAM" id="MobiDB-lite"/>
    </source>
</evidence>
<keyword evidence="3" id="KW-1185">Reference proteome</keyword>
<feature type="compositionally biased region" description="Basic and acidic residues" evidence="1">
    <location>
        <begin position="259"/>
        <end position="275"/>
    </location>
</feature>
<dbReference type="OrthoDB" id="428854at2759"/>
<feature type="compositionally biased region" description="Basic and acidic residues" evidence="1">
    <location>
        <begin position="373"/>
        <end position="385"/>
    </location>
</feature>
<protein>
    <submittedName>
        <fullName evidence="2">Uncharacterized protein</fullName>
    </submittedName>
</protein>
<feature type="compositionally biased region" description="Basic and acidic residues" evidence="1">
    <location>
        <begin position="110"/>
        <end position="126"/>
    </location>
</feature>
<dbReference type="EMBL" id="QVQW01000019">
    <property type="protein sequence ID" value="RKU45636.1"/>
    <property type="molecule type" value="Genomic_DNA"/>
</dbReference>
<dbReference type="Proteomes" id="UP000275385">
    <property type="component" value="Unassembled WGS sequence"/>
</dbReference>
<sequence length="686" mass="71919">MADPRSSNPFRRKATIELSSGLGRTATPPSSTAALEANVESLADVDRPSLQPHTSDYFRQQLQSLSQADQPPPSTTFQKPKVVKRVRVQSPPPSSPESTSATQDVYSRYDYGHSEDSDTGSARDDNVEAEDPFRASAPPLSTISNNTDVLTTGPPPILAQPPNPFKKTLEDMEQEIGDVAHIPHASATPKGSLDVDAFRRLLMTGQATGAGTMAAPTNTASPSTTYNTSQVTDAASVTDASSVSRQSILEQHSVQETPRTSHEISEAEGEAERLRMTSNASAKARQGTPATLRKKPPPPSSRHGKLISADEAQNPKDGRASRDGPDQPPSLSSARTESGASRHTVNISSGTRLSPSSDSNKPLPPSPVPLFGDESRDSVFDHESAGKIPEADDASLATGSVITPRPPTPPNATHTSTTGAALPDSRKPAPPPPRTRHQRHEGKTSAATVPKAMSPAGIASLPEENMRRSSQDSTLSRSSSTRGNSHAPAPPPPRRPSHVSRQSTSSTPILSPITHSTPSTEHHINFVGITSDPASPIPSPLHHQTTSFPSLPKAKSAAPPPPPTRHSSVRSGGRPASVSSFDATSRRVTGVAPPPPPPKRSRAGSGRGSSETGVPGRLPPGPVLEEPASTAGDRASPAAESAGVPQVPGSHTEGKEADVLADFEALQRDIDALRGKYEKRGKGGVD</sequence>
<feature type="compositionally biased region" description="Polar residues" evidence="1">
    <location>
        <begin position="51"/>
        <end position="69"/>
    </location>
</feature>
<evidence type="ECO:0000313" key="2">
    <source>
        <dbReference type="EMBL" id="RKU45636.1"/>
    </source>
</evidence>
<comment type="caution">
    <text evidence="2">The sequence shown here is derived from an EMBL/GenBank/DDBJ whole genome shotgun (WGS) entry which is preliminary data.</text>
</comment>
<accession>A0A420YCN6</accession>
<name>A0A420YCN6_9PEZI</name>
<evidence type="ECO:0000313" key="3">
    <source>
        <dbReference type="Proteomes" id="UP000275385"/>
    </source>
</evidence>
<feature type="compositionally biased region" description="Low complexity" evidence="1">
    <location>
        <begin position="503"/>
        <end position="519"/>
    </location>
</feature>
<feature type="compositionally biased region" description="Polar residues" evidence="1">
    <location>
        <begin position="329"/>
        <end position="360"/>
    </location>
</feature>
<feature type="compositionally biased region" description="Polar residues" evidence="1">
    <location>
        <begin position="139"/>
        <end position="150"/>
    </location>
</feature>
<feature type="region of interest" description="Disordered" evidence="1">
    <location>
        <begin position="237"/>
        <end position="655"/>
    </location>
</feature>
<dbReference type="AlphaFoldDB" id="A0A420YCN6"/>
<gene>
    <name evidence="2" type="ORF">DL546_001431</name>
</gene>
<feature type="region of interest" description="Disordered" evidence="1">
    <location>
        <begin position="213"/>
        <end position="232"/>
    </location>
</feature>
<dbReference type="STRING" id="177199.A0A420YCN6"/>
<feature type="region of interest" description="Disordered" evidence="1">
    <location>
        <begin position="1"/>
        <end position="161"/>
    </location>
</feature>
<organism evidence="2 3">
    <name type="scientific">Coniochaeta pulveracea</name>
    <dbReference type="NCBI Taxonomy" id="177199"/>
    <lineage>
        <taxon>Eukaryota</taxon>
        <taxon>Fungi</taxon>
        <taxon>Dikarya</taxon>
        <taxon>Ascomycota</taxon>
        <taxon>Pezizomycotina</taxon>
        <taxon>Sordariomycetes</taxon>
        <taxon>Sordariomycetidae</taxon>
        <taxon>Coniochaetales</taxon>
        <taxon>Coniochaetaceae</taxon>
        <taxon>Coniochaeta</taxon>
    </lineage>
</organism>